<dbReference type="EMBL" id="JAFJZZ010000007">
    <property type="protein sequence ID" value="MBN7774174.1"/>
    <property type="molecule type" value="Genomic_DNA"/>
</dbReference>
<dbReference type="InterPro" id="IPR015265">
    <property type="entry name" value="PuR_N"/>
</dbReference>
<name>A0A939DA31_CLOAM</name>
<dbReference type="GO" id="GO:0045982">
    <property type="term" value="P:negative regulation of purine nucleobase metabolic process"/>
    <property type="evidence" value="ECO:0007669"/>
    <property type="project" value="InterPro"/>
</dbReference>
<evidence type="ECO:0000313" key="8">
    <source>
        <dbReference type="EMBL" id="MBN7774174.1"/>
    </source>
</evidence>
<dbReference type="CDD" id="cd06223">
    <property type="entry name" value="PRTases_typeI"/>
    <property type="match status" value="1"/>
</dbReference>
<dbReference type="InterPro" id="IPR000836">
    <property type="entry name" value="PRTase_dom"/>
</dbReference>
<dbReference type="InterPro" id="IPR050118">
    <property type="entry name" value="Pur/Pyrimidine_PRTase"/>
</dbReference>
<gene>
    <name evidence="8" type="primary">purR</name>
    <name evidence="8" type="ORF">JYB65_12435</name>
</gene>
<sequence length="269" mass="29411">MKRAERVAALIKILSETPNKAYSLKYFCDLFNAAKSSISEDLQTAKQTLQAVNLGVIQTTPGAGGGVKYIPYISDEACQQLQKELCDKLCDGNRILGGGFLYTSDIMFDSNLVRQVATVFARKFQEKKADYVATIETKGIPVATMTAHMLNLPMIVIRRESKISEGSTLSINYFSGSSDRVQKMSVSKRAVVPGSKAIIIDDFMRAGGSVKGITDILAEFDVEIVGTGIVIAATEPQKKKTDNYCSLIYLGKVDESTKEIEVFGNCQIF</sequence>
<reference evidence="8" key="1">
    <citation type="submission" date="2021-02" db="EMBL/GenBank/DDBJ databases">
        <title>Abyssanaerobacter marinus gen.nov., sp., nov, anaerobic bacterium isolated from the Onnuri vent field of Indian Ocean and suggestion of Mogibacteriaceae fam. nov., and proposal of reclassification of ambiguous this family's genus member.</title>
        <authorList>
            <person name="Kim Y.J."/>
            <person name="Yang J.-A."/>
        </authorList>
    </citation>
    <scope>NUCLEOTIDE SEQUENCE</scope>
    <source>
        <strain evidence="8">DSM 2634</strain>
    </source>
</reference>
<dbReference type="SUPFAM" id="SSF53271">
    <property type="entry name" value="PRTase-like"/>
    <property type="match status" value="1"/>
</dbReference>
<evidence type="ECO:0000256" key="5">
    <source>
        <dbReference type="ARBA" id="ARBA00049656"/>
    </source>
</evidence>
<keyword evidence="4" id="KW-0804">Transcription</keyword>
<dbReference type="GO" id="GO:0045892">
    <property type="term" value="P:negative regulation of DNA-templated transcription"/>
    <property type="evidence" value="ECO:0007669"/>
    <property type="project" value="InterPro"/>
</dbReference>
<dbReference type="RefSeq" id="WP_206583017.1">
    <property type="nucleotide sequence ID" value="NZ_JAFJZZ010000007.1"/>
</dbReference>
<protein>
    <submittedName>
        <fullName evidence="8">Pur operon repressor</fullName>
    </submittedName>
</protein>
<dbReference type="Gene3D" id="1.10.10.10">
    <property type="entry name" value="Winged helix-like DNA-binding domain superfamily/Winged helix DNA-binding domain"/>
    <property type="match status" value="1"/>
</dbReference>
<evidence type="ECO:0000259" key="7">
    <source>
        <dbReference type="Pfam" id="PF09182"/>
    </source>
</evidence>
<feature type="domain" description="Bacterial purine repressor N-terminal" evidence="7">
    <location>
        <begin position="2"/>
        <end position="71"/>
    </location>
</feature>
<dbReference type="PANTHER" id="PTHR43864:SF2">
    <property type="entry name" value="PUR OPERON REPRESSOR"/>
    <property type="match status" value="1"/>
</dbReference>
<comment type="subunit">
    <text evidence="1">Homodimer.</text>
</comment>
<evidence type="ECO:0000256" key="2">
    <source>
        <dbReference type="ARBA" id="ARBA00023015"/>
    </source>
</evidence>
<feature type="domain" description="Phosphoribosyltransferase" evidence="6">
    <location>
        <begin position="111"/>
        <end position="244"/>
    </location>
</feature>
<evidence type="ECO:0000313" key="9">
    <source>
        <dbReference type="Proteomes" id="UP000664545"/>
    </source>
</evidence>
<dbReference type="Gene3D" id="3.40.50.2020">
    <property type="match status" value="1"/>
</dbReference>
<keyword evidence="3" id="KW-0238">DNA-binding</keyword>
<comment type="similarity">
    <text evidence="5">Belongs to the purine/pyrimidine phosphoribosyltransferase family. PurR subfamily.</text>
</comment>
<dbReference type="GO" id="GO:0003677">
    <property type="term" value="F:DNA binding"/>
    <property type="evidence" value="ECO:0007669"/>
    <property type="project" value="UniProtKB-KW"/>
</dbReference>
<dbReference type="NCBIfam" id="TIGR01743">
    <property type="entry name" value="purR_Bsub"/>
    <property type="match status" value="1"/>
</dbReference>
<evidence type="ECO:0000256" key="1">
    <source>
        <dbReference type="ARBA" id="ARBA00011738"/>
    </source>
</evidence>
<proteinExistence type="inferred from homology"/>
<keyword evidence="2" id="KW-0805">Transcription regulation</keyword>
<dbReference type="InterPro" id="IPR010078">
    <property type="entry name" value="PurR_Bsub"/>
</dbReference>
<dbReference type="Proteomes" id="UP000664545">
    <property type="component" value="Unassembled WGS sequence"/>
</dbReference>
<dbReference type="InterPro" id="IPR036388">
    <property type="entry name" value="WH-like_DNA-bd_sf"/>
</dbReference>
<dbReference type="SUPFAM" id="SSF46785">
    <property type="entry name" value="Winged helix' DNA-binding domain"/>
    <property type="match status" value="1"/>
</dbReference>
<keyword evidence="9" id="KW-1185">Reference proteome</keyword>
<dbReference type="Pfam" id="PF09182">
    <property type="entry name" value="PuR_N"/>
    <property type="match status" value="1"/>
</dbReference>
<dbReference type="AlphaFoldDB" id="A0A939DA31"/>
<dbReference type="InterPro" id="IPR029057">
    <property type="entry name" value="PRTase-like"/>
</dbReference>
<comment type="caution">
    <text evidence="8">The sequence shown here is derived from an EMBL/GenBank/DDBJ whole genome shotgun (WGS) entry which is preliminary data.</text>
</comment>
<dbReference type="Pfam" id="PF00156">
    <property type="entry name" value="Pribosyltran"/>
    <property type="match status" value="1"/>
</dbReference>
<accession>A0A939DA31</accession>
<evidence type="ECO:0000256" key="4">
    <source>
        <dbReference type="ARBA" id="ARBA00023163"/>
    </source>
</evidence>
<evidence type="ECO:0000259" key="6">
    <source>
        <dbReference type="Pfam" id="PF00156"/>
    </source>
</evidence>
<evidence type="ECO:0000256" key="3">
    <source>
        <dbReference type="ARBA" id="ARBA00023125"/>
    </source>
</evidence>
<dbReference type="InterPro" id="IPR036390">
    <property type="entry name" value="WH_DNA-bd_sf"/>
</dbReference>
<dbReference type="PANTHER" id="PTHR43864">
    <property type="entry name" value="HYPOXANTHINE/GUANINE PHOSPHORIBOSYLTRANSFERASE"/>
    <property type="match status" value="1"/>
</dbReference>
<organism evidence="8 9">
    <name type="scientific">Clostridium aminobutyricum</name>
    <dbReference type="NCBI Taxonomy" id="33953"/>
    <lineage>
        <taxon>Bacteria</taxon>
        <taxon>Bacillati</taxon>
        <taxon>Bacillota</taxon>
        <taxon>Clostridia</taxon>
        <taxon>Eubacteriales</taxon>
        <taxon>Clostridiaceae</taxon>
        <taxon>Clostridium</taxon>
    </lineage>
</organism>